<reference evidence="1 4" key="2">
    <citation type="submission" date="2017-05" db="EMBL/GenBank/DDBJ databases">
        <authorList>
            <person name="Lin X.B."/>
            <person name="Stothard P."/>
            <person name="Tasseva G."/>
            <person name="Walter J."/>
        </authorList>
    </citation>
    <scope>NUCLEOTIDE SEQUENCE [LARGE SCALE GENOMIC DNA]</scope>
    <source>
        <strain evidence="1 4">609u</strain>
    </source>
</reference>
<reference evidence="2 3" key="1">
    <citation type="submission" date="2017-04" db="EMBL/GenBank/DDBJ databases">
        <authorList>
            <person name="Afonso C.L."/>
            <person name="Miller P.J."/>
            <person name="Scott M.A."/>
            <person name="Spackman E."/>
            <person name="Goraichik I."/>
            <person name="Dimitrov K.M."/>
            <person name="Suarez D.L."/>
            <person name="Swayne D.E."/>
        </authorList>
    </citation>
    <scope>NUCLEOTIDE SEQUENCE [LARGE SCALE GENOMIC DNA]</scope>
    <source>
        <strain evidence="2 3">609q</strain>
    </source>
</reference>
<evidence type="ECO:0000313" key="4">
    <source>
        <dbReference type="Proteomes" id="UP000216316"/>
    </source>
</evidence>
<organism evidence="2 3">
    <name type="scientific">Lactobacillus taiwanensis</name>
    <dbReference type="NCBI Taxonomy" id="508451"/>
    <lineage>
        <taxon>Bacteria</taxon>
        <taxon>Bacillati</taxon>
        <taxon>Bacillota</taxon>
        <taxon>Bacilli</taxon>
        <taxon>Lactobacillales</taxon>
        <taxon>Lactobacillaceae</taxon>
        <taxon>Lactobacillus</taxon>
    </lineage>
</organism>
<gene>
    <name evidence="1" type="ORF">CBF53_07855</name>
    <name evidence="2" type="ORF">CBF70_07295</name>
</gene>
<protein>
    <submittedName>
        <fullName evidence="2">Uncharacterized protein</fullName>
    </submittedName>
</protein>
<evidence type="ECO:0000313" key="2">
    <source>
        <dbReference type="EMBL" id="OYR90975.1"/>
    </source>
</evidence>
<proteinExistence type="predicted"/>
<dbReference type="EMBL" id="NGNX01000033">
    <property type="protein sequence ID" value="OYR90975.1"/>
    <property type="molecule type" value="Genomic_DNA"/>
</dbReference>
<comment type="caution">
    <text evidence="2">The sequence shown here is derived from an EMBL/GenBank/DDBJ whole genome shotgun (WGS) entry which is preliminary data.</text>
</comment>
<evidence type="ECO:0000313" key="1">
    <source>
        <dbReference type="EMBL" id="OYR87355.1"/>
    </source>
</evidence>
<dbReference type="Proteomes" id="UP000216316">
    <property type="component" value="Unassembled WGS sequence"/>
</dbReference>
<evidence type="ECO:0000313" key="3">
    <source>
        <dbReference type="Proteomes" id="UP000215828"/>
    </source>
</evidence>
<accession>A0A256LC33</accession>
<keyword evidence="4" id="KW-1185">Reference proteome</keyword>
<sequence>METKIKDFKLKQDLEKMIEDRNPDKIAVVEDMALVVDKINANGSYHFNLSINARLYDNYTYLGTPGVQIKTRTYNRLKEDQEKHGFTDLKDMVEEVLEKHYDHD</sequence>
<dbReference type="AlphaFoldDB" id="A0A256LC33"/>
<reference evidence="3 4" key="3">
    <citation type="submission" date="2017-09" db="EMBL/GenBank/DDBJ databases">
        <title>Tripartite evolution among Lactobacillus johnsonii, Lactobacillus taiwanensis, Lactobacillus reuteri and their rodent host.</title>
        <authorList>
            <person name="Wang T."/>
            <person name="Knowles S."/>
            <person name="Cheng C."/>
        </authorList>
    </citation>
    <scope>NUCLEOTIDE SEQUENCE [LARGE SCALE GENOMIC DNA]</scope>
    <source>
        <strain evidence="2 3">609q</strain>
        <strain evidence="1 4">609u</strain>
    </source>
</reference>
<name>A0A256LC33_9LACO</name>
<dbReference type="Proteomes" id="UP000215828">
    <property type="component" value="Unassembled WGS sequence"/>
</dbReference>
<dbReference type="RefSeq" id="WP_094521822.1">
    <property type="nucleotide sequence ID" value="NZ_NGNV01000044.1"/>
</dbReference>
<dbReference type="EMBL" id="NGNV01000044">
    <property type="protein sequence ID" value="OYR87355.1"/>
    <property type="molecule type" value="Genomic_DNA"/>
</dbReference>